<dbReference type="OrthoDB" id="9789836at2"/>
<dbReference type="Pfam" id="PF17930">
    <property type="entry name" value="LpxI_N"/>
    <property type="match status" value="1"/>
</dbReference>
<dbReference type="RefSeq" id="WP_085465534.1">
    <property type="nucleotide sequence ID" value="NZ_FXBL01000004.1"/>
</dbReference>
<evidence type="ECO:0000313" key="4">
    <source>
        <dbReference type="Proteomes" id="UP000193083"/>
    </source>
</evidence>
<organism evidence="3 4">
    <name type="scientific">Mesorhizobium australicum</name>
    <dbReference type="NCBI Taxonomy" id="536018"/>
    <lineage>
        <taxon>Bacteria</taxon>
        <taxon>Pseudomonadati</taxon>
        <taxon>Pseudomonadota</taxon>
        <taxon>Alphaproteobacteria</taxon>
        <taxon>Hyphomicrobiales</taxon>
        <taxon>Phyllobacteriaceae</taxon>
        <taxon>Mesorhizobium</taxon>
    </lineage>
</organism>
<evidence type="ECO:0000313" key="3">
    <source>
        <dbReference type="EMBL" id="SMH48574.1"/>
    </source>
</evidence>
<dbReference type="InterPro" id="IPR010415">
    <property type="entry name" value="LpxI_C"/>
</dbReference>
<keyword evidence="4" id="KW-1185">Reference proteome</keyword>
<accession>A0A1X7PBL5</accession>
<gene>
    <name evidence="3" type="ORF">SAMN02982922_3751</name>
</gene>
<dbReference type="Gene3D" id="3.40.140.80">
    <property type="match status" value="1"/>
</dbReference>
<evidence type="ECO:0000259" key="2">
    <source>
        <dbReference type="Pfam" id="PF17930"/>
    </source>
</evidence>
<dbReference type="InterPro" id="IPR053174">
    <property type="entry name" value="LpxI"/>
</dbReference>
<sequence length="298" mass="31200">MARSDPTSAFQLRPGERIAVGAGAGKLPIELVGALVASGHRPFVVLIEGEADASSPVLTDQDHWIMPLERIGDLAARFRREGVTHLVMAGGVSRRPRLRSVRPSLGILHMAPRILASLARGDDNLLRAIVRYYEGLGITVVGAHQILPDLLAPPGVLTLRVPSARDRDDLKAAAIAARAIGALDIGQAAIAIGGRAVALEGIEGTDGLLRRTVELRSNGRIEGRAGGALVKCAKPTQELRVDLPTIGVGTVELAHAAGLAGIGVEADRSIVLDMGAVTARADELGLFVVGLVERDWAT</sequence>
<name>A0A1X7PBL5_9HYPH</name>
<proteinExistence type="predicted"/>
<reference evidence="3 4" key="1">
    <citation type="submission" date="2017-04" db="EMBL/GenBank/DDBJ databases">
        <authorList>
            <person name="Afonso C.L."/>
            <person name="Miller P.J."/>
            <person name="Scott M.A."/>
            <person name="Spackman E."/>
            <person name="Goraichik I."/>
            <person name="Dimitrov K.M."/>
            <person name="Suarez D.L."/>
            <person name="Swayne D.E."/>
        </authorList>
    </citation>
    <scope>NUCLEOTIDE SEQUENCE [LARGE SCALE GENOMIC DNA]</scope>
    <source>
        <strain evidence="3 4">B5P</strain>
    </source>
</reference>
<dbReference type="EMBL" id="FXBL01000004">
    <property type="protein sequence ID" value="SMH48574.1"/>
    <property type="molecule type" value="Genomic_DNA"/>
</dbReference>
<dbReference type="Proteomes" id="UP000193083">
    <property type="component" value="Unassembled WGS sequence"/>
</dbReference>
<protein>
    <recommendedName>
        <fullName evidence="5">DUF1009 domain-containing protein</fullName>
    </recommendedName>
</protein>
<dbReference type="InterPro" id="IPR041255">
    <property type="entry name" value="LpxI_N"/>
</dbReference>
<feature type="domain" description="LpxI N-terminal" evidence="2">
    <location>
        <begin position="17"/>
        <end position="150"/>
    </location>
</feature>
<dbReference type="Pfam" id="PF06230">
    <property type="entry name" value="LpxI_C"/>
    <property type="match status" value="1"/>
</dbReference>
<evidence type="ECO:0008006" key="5">
    <source>
        <dbReference type="Google" id="ProtNLM"/>
    </source>
</evidence>
<dbReference type="Gene3D" id="3.40.50.20">
    <property type="match status" value="1"/>
</dbReference>
<feature type="domain" description="LpxI C-terminal" evidence="1">
    <location>
        <begin position="154"/>
        <end position="289"/>
    </location>
</feature>
<dbReference type="PANTHER" id="PTHR39962">
    <property type="entry name" value="BLL4848 PROTEIN"/>
    <property type="match status" value="1"/>
</dbReference>
<dbReference type="PANTHER" id="PTHR39962:SF1">
    <property type="entry name" value="LPXI FAMILY PROTEIN"/>
    <property type="match status" value="1"/>
</dbReference>
<dbReference type="AlphaFoldDB" id="A0A1X7PBL5"/>
<dbReference type="InterPro" id="IPR043167">
    <property type="entry name" value="LpxI_C_sf"/>
</dbReference>
<evidence type="ECO:0000259" key="1">
    <source>
        <dbReference type="Pfam" id="PF06230"/>
    </source>
</evidence>